<reference evidence="3 4" key="1">
    <citation type="journal article" date="2015" name="Genome Announc.">
        <title>Expanding the biotechnology potential of lactobacilli through comparative genomics of 213 strains and associated genera.</title>
        <authorList>
            <person name="Sun Z."/>
            <person name="Harris H.M."/>
            <person name="McCann A."/>
            <person name="Guo C."/>
            <person name="Argimon S."/>
            <person name="Zhang W."/>
            <person name="Yang X."/>
            <person name="Jeffery I.B."/>
            <person name="Cooney J.C."/>
            <person name="Kagawa T.F."/>
            <person name="Liu W."/>
            <person name="Song Y."/>
            <person name="Salvetti E."/>
            <person name="Wrobel A."/>
            <person name="Rasinkangas P."/>
            <person name="Parkhill J."/>
            <person name="Rea M.C."/>
            <person name="O'Sullivan O."/>
            <person name="Ritari J."/>
            <person name="Douillard F.P."/>
            <person name="Paul Ross R."/>
            <person name="Yang R."/>
            <person name="Briner A.E."/>
            <person name="Felis G.E."/>
            <person name="de Vos W.M."/>
            <person name="Barrangou R."/>
            <person name="Klaenhammer T.R."/>
            <person name="Caufield P.W."/>
            <person name="Cui Y."/>
            <person name="Zhang H."/>
            <person name="O'Toole P.W."/>
        </authorList>
    </citation>
    <scope>NUCLEOTIDE SEQUENCE [LARGE SCALE GENOMIC DNA]</scope>
    <source>
        <strain evidence="3 4">DSM 20452</strain>
    </source>
</reference>
<dbReference type="EMBL" id="AYYN01000033">
    <property type="protein sequence ID" value="KRM76636.1"/>
    <property type="molecule type" value="Genomic_DNA"/>
</dbReference>
<name>A0A0R2BM77_9LACO</name>
<comment type="caution">
    <text evidence="3">The sequence shown here is derived from an EMBL/GenBank/DDBJ whole genome shotgun (WGS) entry which is preliminary data.</text>
</comment>
<evidence type="ECO:0000259" key="2">
    <source>
        <dbReference type="Pfam" id="PF01051"/>
    </source>
</evidence>
<dbReference type="AlphaFoldDB" id="A0A0R2BM77"/>
<evidence type="ECO:0000313" key="3">
    <source>
        <dbReference type="EMBL" id="KRM76636.1"/>
    </source>
</evidence>
<sequence length="277" mass="31847">MAVIQNKKVNLALDSLLSRQDYLVTQANDLAKAFGNLTAFQHKVLDYCFSYVQQDDYQNKIYQANLIDVIHHFGLTASGDSYKRIANALRALDLKTSIYMRTIEKDGRKGILMTHLFDHVKIIEDGKFEFRFSRDIEPYVFQLKSHFYSFKLSELSRVHSKYTLTLMKLWNANSLGKLTNATIQGSLEEWEAWFLGSDDNGIPKHWSAGVFKRDVINKALKELGQLYPKTLFNLTTFKHGRNVTGYKLDIHSVQTNLDMNTVIIDGVPQENKVSQKI</sequence>
<dbReference type="PATRIC" id="fig|1423772.3.peg.1753"/>
<comment type="similarity">
    <text evidence="1">Belongs to the initiator RepB protein family.</text>
</comment>
<evidence type="ECO:0000313" key="4">
    <source>
        <dbReference type="Proteomes" id="UP000051612"/>
    </source>
</evidence>
<protein>
    <submittedName>
        <fullName evidence="3">RepB protein</fullName>
    </submittedName>
</protein>
<feature type="domain" description="Initiator Rep protein WH1" evidence="2">
    <location>
        <begin position="24"/>
        <end position="170"/>
    </location>
</feature>
<organism evidence="3 4">
    <name type="scientific">Ligilactobacillus murinus DSM 20452 = NBRC 14221</name>
    <dbReference type="NCBI Taxonomy" id="1423772"/>
    <lineage>
        <taxon>Bacteria</taxon>
        <taxon>Bacillati</taxon>
        <taxon>Bacillota</taxon>
        <taxon>Bacilli</taxon>
        <taxon>Lactobacillales</taxon>
        <taxon>Lactobacillaceae</taxon>
        <taxon>Ligilactobacillus</taxon>
    </lineage>
</organism>
<dbReference type="RefSeq" id="WP_056958558.1">
    <property type="nucleotide sequence ID" value="NZ_AYYN01000033.1"/>
</dbReference>
<dbReference type="Pfam" id="PF21205">
    <property type="entry name" value="Rep3_C"/>
    <property type="match status" value="1"/>
</dbReference>
<gene>
    <name evidence="3" type="ORF">FC48_GL001649</name>
</gene>
<dbReference type="SUPFAM" id="SSF46785">
    <property type="entry name" value="Winged helix' DNA-binding domain"/>
    <property type="match status" value="2"/>
</dbReference>
<dbReference type="Pfam" id="PF01051">
    <property type="entry name" value="Rep3_N"/>
    <property type="match status" value="1"/>
</dbReference>
<dbReference type="Gene3D" id="1.10.10.10">
    <property type="entry name" value="Winged helix-like DNA-binding domain superfamily/Winged helix DNA-binding domain"/>
    <property type="match status" value="2"/>
</dbReference>
<dbReference type="InterPro" id="IPR000525">
    <property type="entry name" value="Initiator_Rep_WH1"/>
</dbReference>
<dbReference type="GO" id="GO:0006270">
    <property type="term" value="P:DNA replication initiation"/>
    <property type="evidence" value="ECO:0007669"/>
    <property type="project" value="InterPro"/>
</dbReference>
<accession>A0A0R2BM77</accession>
<evidence type="ECO:0000256" key="1">
    <source>
        <dbReference type="ARBA" id="ARBA00038283"/>
    </source>
</evidence>
<dbReference type="Proteomes" id="UP000051612">
    <property type="component" value="Unassembled WGS sequence"/>
</dbReference>
<proteinExistence type="inferred from homology"/>
<dbReference type="InterPro" id="IPR036388">
    <property type="entry name" value="WH-like_DNA-bd_sf"/>
</dbReference>
<dbReference type="InterPro" id="IPR036390">
    <property type="entry name" value="WH_DNA-bd_sf"/>
</dbReference>
<dbReference type="GO" id="GO:0003887">
    <property type="term" value="F:DNA-directed DNA polymerase activity"/>
    <property type="evidence" value="ECO:0007669"/>
    <property type="project" value="InterPro"/>
</dbReference>